<gene>
    <name evidence="1" type="ORF">EI684_03030</name>
</gene>
<dbReference type="GO" id="GO:0006313">
    <property type="term" value="P:DNA transposition"/>
    <property type="evidence" value="ECO:0007669"/>
    <property type="project" value="InterPro"/>
</dbReference>
<accession>A0A426U894</accession>
<sequence>MREEGGNRREYDGSKNLDTQTAKVPYHRIMKKSYPTAFKAQVVLEMLKETKTVNQRASEHGVAPTVLREWKQAALSLSFAAQRITKSSFAAL</sequence>
<dbReference type="GO" id="GO:0043565">
    <property type="term" value="F:sequence-specific DNA binding"/>
    <property type="evidence" value="ECO:0007669"/>
    <property type="project" value="InterPro"/>
</dbReference>
<dbReference type="GO" id="GO:0004803">
    <property type="term" value="F:transposase activity"/>
    <property type="evidence" value="ECO:0007669"/>
    <property type="project" value="InterPro"/>
</dbReference>
<dbReference type="Pfam" id="PF01527">
    <property type="entry name" value="HTH_Tnp_1"/>
    <property type="match status" value="1"/>
</dbReference>
<organism evidence="1 2">
    <name type="scientific">Candidatus Viridilinea halotolerans</name>
    <dbReference type="NCBI Taxonomy" id="2491704"/>
    <lineage>
        <taxon>Bacteria</taxon>
        <taxon>Bacillati</taxon>
        <taxon>Chloroflexota</taxon>
        <taxon>Chloroflexia</taxon>
        <taxon>Chloroflexales</taxon>
        <taxon>Chloroflexineae</taxon>
        <taxon>Oscillochloridaceae</taxon>
        <taxon>Candidatus Viridilinea</taxon>
    </lineage>
</organism>
<dbReference type="InterPro" id="IPR010921">
    <property type="entry name" value="Trp_repressor/repl_initiator"/>
</dbReference>
<dbReference type="Proteomes" id="UP000280307">
    <property type="component" value="Unassembled WGS sequence"/>
</dbReference>
<evidence type="ECO:0000313" key="1">
    <source>
        <dbReference type="EMBL" id="RRR76411.1"/>
    </source>
</evidence>
<evidence type="ECO:0008006" key="3">
    <source>
        <dbReference type="Google" id="ProtNLM"/>
    </source>
</evidence>
<dbReference type="SUPFAM" id="SSF48295">
    <property type="entry name" value="TrpR-like"/>
    <property type="match status" value="1"/>
</dbReference>
<dbReference type="InterPro" id="IPR002514">
    <property type="entry name" value="Transposase_8"/>
</dbReference>
<name>A0A426U894_9CHLR</name>
<dbReference type="AlphaFoldDB" id="A0A426U894"/>
<reference evidence="1 2" key="1">
    <citation type="submission" date="2018-12" db="EMBL/GenBank/DDBJ databases">
        <title>Genome Sequence of Candidatus Viridilinea halotolerans isolated from saline sulfide-rich spring.</title>
        <authorList>
            <person name="Grouzdev D.S."/>
            <person name="Burganskaya E.I."/>
            <person name="Krutkina M.S."/>
            <person name="Sukhacheva M.V."/>
            <person name="Gorlenko V.M."/>
        </authorList>
    </citation>
    <scope>NUCLEOTIDE SEQUENCE [LARGE SCALE GENOMIC DNA]</scope>
    <source>
        <strain evidence="1">Chok-6</strain>
    </source>
</reference>
<proteinExistence type="predicted"/>
<protein>
    <recommendedName>
        <fullName evidence="3">Transposase</fullName>
    </recommendedName>
</protein>
<evidence type="ECO:0000313" key="2">
    <source>
        <dbReference type="Proteomes" id="UP000280307"/>
    </source>
</evidence>
<dbReference type="EMBL" id="RSAS01000121">
    <property type="protein sequence ID" value="RRR76411.1"/>
    <property type="molecule type" value="Genomic_DNA"/>
</dbReference>
<comment type="caution">
    <text evidence="1">The sequence shown here is derived from an EMBL/GenBank/DDBJ whole genome shotgun (WGS) entry which is preliminary data.</text>
</comment>